<reference evidence="1 2" key="2">
    <citation type="submission" date="2018-11" db="EMBL/GenBank/DDBJ databases">
        <authorList>
            <consortium name="Pathogen Informatics"/>
        </authorList>
    </citation>
    <scope>NUCLEOTIDE SEQUENCE [LARGE SCALE GENOMIC DNA]</scope>
</reference>
<dbReference type="WBParaSite" id="SBAD_0000297101-mRNA-1">
    <property type="protein sequence ID" value="SBAD_0000297101-mRNA-1"/>
    <property type="gene ID" value="SBAD_0000297101"/>
</dbReference>
<dbReference type="EMBL" id="UZAM01007430">
    <property type="protein sequence ID" value="VDO99097.1"/>
    <property type="molecule type" value="Genomic_DNA"/>
</dbReference>
<accession>A0A183IGU1</accession>
<evidence type="ECO:0000313" key="1">
    <source>
        <dbReference type="EMBL" id="VDO99097.1"/>
    </source>
</evidence>
<proteinExistence type="predicted"/>
<keyword evidence="2" id="KW-1185">Reference proteome</keyword>
<gene>
    <name evidence="1" type="ORF">SBAD_LOCUS2836</name>
</gene>
<evidence type="ECO:0000313" key="2">
    <source>
        <dbReference type="Proteomes" id="UP000270296"/>
    </source>
</evidence>
<dbReference type="AlphaFoldDB" id="A0A183IGU1"/>
<protein>
    <submittedName>
        <fullName evidence="3">60S ribosomal protein L6</fullName>
    </submittedName>
</protein>
<name>A0A183IGU1_9BILA</name>
<dbReference type="Proteomes" id="UP000270296">
    <property type="component" value="Unassembled WGS sequence"/>
</dbReference>
<organism evidence="3">
    <name type="scientific">Soboliphyme baturini</name>
    <dbReference type="NCBI Taxonomy" id="241478"/>
    <lineage>
        <taxon>Eukaryota</taxon>
        <taxon>Metazoa</taxon>
        <taxon>Ecdysozoa</taxon>
        <taxon>Nematoda</taxon>
        <taxon>Enoplea</taxon>
        <taxon>Dorylaimia</taxon>
        <taxon>Dioctophymatida</taxon>
        <taxon>Dioctophymatoidea</taxon>
        <taxon>Soboliphymatidae</taxon>
        <taxon>Soboliphyme</taxon>
    </lineage>
</organism>
<sequence>MSRHAKRYRKQWRKPKLIPGKSVVLESGVVVPVFKKGDHKGFFTYRTITLLILPGKVYAKVQERRCREIAVLKIEEEQCGRSGPVEASLIIYLLCARLLRNRQSTPVQRTCVLLT</sequence>
<reference evidence="3" key="1">
    <citation type="submission" date="2016-06" db="UniProtKB">
        <authorList>
            <consortium name="WormBaseParasite"/>
        </authorList>
    </citation>
    <scope>IDENTIFICATION</scope>
</reference>
<evidence type="ECO:0000313" key="3">
    <source>
        <dbReference type="WBParaSite" id="SBAD_0000297101-mRNA-1"/>
    </source>
</evidence>
<dbReference type="OrthoDB" id="410104at2759"/>